<dbReference type="AlphaFoldDB" id="A0AAV5SJT9"/>
<sequence>MLSLCLSTTPFSSPSPSSSDEFHRNPSSAPIPIGAHLEENGMARSHPSSLSSSVESISSVRSSYSTRSSMERENERRERRRFLDISISKIQGANVPLRKHLLVYNAAKVLQKDLDALDEEDLYAMLMEPLHSTMEVDNWAAFSEESLKREVKGEDVIVEKMEVEEVMTPSANIWQWMANSEEQQTTTLSQDQESWCLSSSSLTGVSPSECSSSSMSSCGSSIPTWSLFSGMDTTWSSPLDDCLFSHHDDISFSFQSSYSCGDSFSRGWDGLSSPPLSSHDILHLLSIEA</sequence>
<keyword evidence="3" id="KW-1185">Reference proteome</keyword>
<gene>
    <name evidence="2" type="ORF">PENTCL1PPCAC_2539</name>
</gene>
<reference evidence="2" key="1">
    <citation type="submission" date="2023-10" db="EMBL/GenBank/DDBJ databases">
        <title>Genome assembly of Pristionchus species.</title>
        <authorList>
            <person name="Yoshida K."/>
            <person name="Sommer R.J."/>
        </authorList>
    </citation>
    <scope>NUCLEOTIDE SEQUENCE</scope>
    <source>
        <strain evidence="2">RS0144</strain>
    </source>
</reference>
<proteinExistence type="predicted"/>
<evidence type="ECO:0000313" key="2">
    <source>
        <dbReference type="EMBL" id="GMS80364.1"/>
    </source>
</evidence>
<protein>
    <recommendedName>
        <fullName evidence="4">SERTA domain-containing protein</fullName>
    </recommendedName>
</protein>
<evidence type="ECO:0008006" key="4">
    <source>
        <dbReference type="Google" id="ProtNLM"/>
    </source>
</evidence>
<dbReference type="EMBL" id="BTSX01000001">
    <property type="protein sequence ID" value="GMS80364.1"/>
    <property type="molecule type" value="Genomic_DNA"/>
</dbReference>
<feature type="compositionally biased region" description="Low complexity" evidence="1">
    <location>
        <begin position="1"/>
        <end position="19"/>
    </location>
</feature>
<organism evidence="2 3">
    <name type="scientific">Pristionchus entomophagus</name>
    <dbReference type="NCBI Taxonomy" id="358040"/>
    <lineage>
        <taxon>Eukaryota</taxon>
        <taxon>Metazoa</taxon>
        <taxon>Ecdysozoa</taxon>
        <taxon>Nematoda</taxon>
        <taxon>Chromadorea</taxon>
        <taxon>Rhabditida</taxon>
        <taxon>Rhabditina</taxon>
        <taxon>Diplogasteromorpha</taxon>
        <taxon>Diplogasteroidea</taxon>
        <taxon>Neodiplogasteridae</taxon>
        <taxon>Pristionchus</taxon>
    </lineage>
</organism>
<feature type="region of interest" description="Disordered" evidence="1">
    <location>
        <begin position="1"/>
        <end position="56"/>
    </location>
</feature>
<dbReference type="Proteomes" id="UP001432027">
    <property type="component" value="Unassembled WGS sequence"/>
</dbReference>
<evidence type="ECO:0000256" key="1">
    <source>
        <dbReference type="SAM" id="MobiDB-lite"/>
    </source>
</evidence>
<feature type="compositionally biased region" description="Low complexity" evidence="1">
    <location>
        <begin position="44"/>
        <end position="56"/>
    </location>
</feature>
<name>A0AAV5SJT9_9BILA</name>
<evidence type="ECO:0000313" key="3">
    <source>
        <dbReference type="Proteomes" id="UP001432027"/>
    </source>
</evidence>
<accession>A0AAV5SJT9</accession>
<comment type="caution">
    <text evidence="2">The sequence shown here is derived from an EMBL/GenBank/DDBJ whole genome shotgun (WGS) entry which is preliminary data.</text>
</comment>